<dbReference type="RefSeq" id="WP_316782068.1">
    <property type="nucleotide sequence ID" value="NZ_JASMWN010000030.1"/>
</dbReference>
<gene>
    <name evidence="3" type="ORF">QO231_23320</name>
</gene>
<keyword evidence="3" id="KW-0255">Endonuclease</keyword>
<protein>
    <submittedName>
        <fullName evidence="3">Endonuclease/exonuclease/phosphatase family protein</fullName>
    </submittedName>
</protein>
<dbReference type="Proteomes" id="UP001255416">
    <property type="component" value="Unassembled WGS sequence"/>
</dbReference>
<feature type="domain" description="Endonuclease/exonuclease/phosphatase" evidence="2">
    <location>
        <begin position="104"/>
        <end position="307"/>
    </location>
</feature>
<dbReference type="Pfam" id="PF03372">
    <property type="entry name" value="Exo_endo_phos"/>
    <property type="match status" value="1"/>
</dbReference>
<keyword evidence="3" id="KW-0540">Nuclease</keyword>
<name>A0ABU3VKQ2_9RHOB</name>
<dbReference type="EMBL" id="JASMWN010000030">
    <property type="protein sequence ID" value="MDU9006769.1"/>
    <property type="molecule type" value="Genomic_DNA"/>
</dbReference>
<keyword evidence="1" id="KW-1133">Transmembrane helix</keyword>
<proteinExistence type="predicted"/>
<dbReference type="SUPFAM" id="SSF56219">
    <property type="entry name" value="DNase I-like"/>
    <property type="match status" value="1"/>
</dbReference>
<evidence type="ECO:0000313" key="4">
    <source>
        <dbReference type="Proteomes" id="UP001255416"/>
    </source>
</evidence>
<feature type="transmembrane region" description="Helical" evidence="1">
    <location>
        <begin position="37"/>
        <end position="55"/>
    </location>
</feature>
<evidence type="ECO:0000259" key="2">
    <source>
        <dbReference type="Pfam" id="PF03372"/>
    </source>
</evidence>
<comment type="caution">
    <text evidence="3">The sequence shown here is derived from an EMBL/GenBank/DDBJ whole genome shotgun (WGS) entry which is preliminary data.</text>
</comment>
<reference evidence="4" key="1">
    <citation type="submission" date="2023-05" db="EMBL/GenBank/DDBJ databases">
        <title>Sedimentitalea sp. nov. JM2-8.</title>
        <authorList>
            <person name="Huang J."/>
        </authorList>
    </citation>
    <scope>NUCLEOTIDE SEQUENCE [LARGE SCALE GENOMIC DNA]</scope>
    <source>
        <strain evidence="4">KHS03</strain>
    </source>
</reference>
<evidence type="ECO:0000313" key="3">
    <source>
        <dbReference type="EMBL" id="MDU9006769.1"/>
    </source>
</evidence>
<dbReference type="InterPro" id="IPR005135">
    <property type="entry name" value="Endo/exonuclease/phosphatase"/>
</dbReference>
<sequence length="325" mass="36352">MVNAAFWTLAAMVVITTLLPLTNSVQWWIRMWDFPRLHIAIVALALFSVALPFAISLKPVLQGLLAAAFVYQAIQILPYTSLAPTEVEMVSAPSQDQEVRVLAVNVLMENTRYDDLIRIIAREDPDVLLLMETDAAWAEALESVLVRYPSVKSHIADDHYGLIFATKLDVVSAEFLWPSDDVTPAVKAVLQSPNGPEFNFIGLHPRPPVPGNDTETRDRQIKEAALMTSSADRPTICMGDFNDVAWSWTTKRFKRYGDFREPRVGRGMISSFHADYPFMRLPIDQLFITQNVGLVSFARLENFGSDHFPMAATVFFAEGEASEDG</sequence>
<organism evidence="3 4">
    <name type="scientific">Sedimentitalea todarodis</name>
    <dbReference type="NCBI Taxonomy" id="1631240"/>
    <lineage>
        <taxon>Bacteria</taxon>
        <taxon>Pseudomonadati</taxon>
        <taxon>Pseudomonadota</taxon>
        <taxon>Alphaproteobacteria</taxon>
        <taxon>Rhodobacterales</taxon>
        <taxon>Paracoccaceae</taxon>
        <taxon>Sedimentitalea</taxon>
    </lineage>
</organism>
<accession>A0ABU3VKQ2</accession>
<evidence type="ECO:0000256" key="1">
    <source>
        <dbReference type="SAM" id="Phobius"/>
    </source>
</evidence>
<keyword evidence="4" id="KW-1185">Reference proteome</keyword>
<keyword evidence="1" id="KW-0472">Membrane</keyword>
<feature type="transmembrane region" description="Helical" evidence="1">
    <location>
        <begin position="6"/>
        <end position="25"/>
    </location>
</feature>
<dbReference type="Gene3D" id="3.60.10.10">
    <property type="entry name" value="Endonuclease/exonuclease/phosphatase"/>
    <property type="match status" value="1"/>
</dbReference>
<keyword evidence="3" id="KW-0378">Hydrolase</keyword>
<dbReference type="InterPro" id="IPR036691">
    <property type="entry name" value="Endo/exonu/phosph_ase_sf"/>
</dbReference>
<dbReference type="GO" id="GO:0004519">
    <property type="term" value="F:endonuclease activity"/>
    <property type="evidence" value="ECO:0007669"/>
    <property type="project" value="UniProtKB-KW"/>
</dbReference>
<keyword evidence="1" id="KW-0812">Transmembrane</keyword>